<keyword evidence="5" id="KW-1185">Reference proteome</keyword>
<dbReference type="AlphaFoldDB" id="A0A5A7PWM3"/>
<evidence type="ECO:0000259" key="3">
    <source>
        <dbReference type="PROSITE" id="PS50158"/>
    </source>
</evidence>
<protein>
    <submittedName>
        <fullName evidence="4">Zinc knuckle protein</fullName>
    </submittedName>
</protein>
<dbReference type="GO" id="GO:0008270">
    <property type="term" value="F:zinc ion binding"/>
    <property type="evidence" value="ECO:0007669"/>
    <property type="project" value="UniProtKB-KW"/>
</dbReference>
<name>A0A5A7PWM3_STRAF</name>
<feature type="compositionally biased region" description="Low complexity" evidence="2">
    <location>
        <begin position="112"/>
        <end position="121"/>
    </location>
</feature>
<keyword evidence="1" id="KW-0862">Zinc</keyword>
<gene>
    <name evidence="4" type="ORF">STAS_13679</name>
</gene>
<evidence type="ECO:0000256" key="1">
    <source>
        <dbReference type="PROSITE-ProRule" id="PRU00047"/>
    </source>
</evidence>
<evidence type="ECO:0000256" key="2">
    <source>
        <dbReference type="SAM" id="MobiDB-lite"/>
    </source>
</evidence>
<dbReference type="PROSITE" id="PS50158">
    <property type="entry name" value="ZF_CCHC"/>
    <property type="match status" value="1"/>
</dbReference>
<dbReference type="Proteomes" id="UP000325081">
    <property type="component" value="Unassembled WGS sequence"/>
</dbReference>
<evidence type="ECO:0000313" key="4">
    <source>
        <dbReference type="EMBL" id="GER37273.1"/>
    </source>
</evidence>
<evidence type="ECO:0000313" key="5">
    <source>
        <dbReference type="Proteomes" id="UP000325081"/>
    </source>
</evidence>
<keyword evidence="1" id="KW-0479">Metal-binding</keyword>
<dbReference type="InterPro" id="IPR001878">
    <property type="entry name" value="Znf_CCHC"/>
</dbReference>
<dbReference type="EMBL" id="BKCP01005317">
    <property type="protein sequence ID" value="GER37273.1"/>
    <property type="molecule type" value="Genomic_DNA"/>
</dbReference>
<proteinExistence type="predicted"/>
<keyword evidence="1" id="KW-0863">Zinc-finger</keyword>
<sequence length="153" mass="16624">MHQNNNSNVSKILSLEEPIPPGAGSGNLGSSLEPAPPLALVRCRAKAGKNLQTCSRCECAQWRKSCSFCFYCGCLGHLNRSCDKITEDITKGCPKETLYGNWLKASELQFFSAPSPSDSPSQNTAHPQSPQPSKESLNHTSEIPNPQEPSHKL</sequence>
<dbReference type="GO" id="GO:0003676">
    <property type="term" value="F:nucleic acid binding"/>
    <property type="evidence" value="ECO:0007669"/>
    <property type="project" value="InterPro"/>
</dbReference>
<feature type="compositionally biased region" description="Polar residues" evidence="2">
    <location>
        <begin position="122"/>
        <end position="144"/>
    </location>
</feature>
<feature type="region of interest" description="Disordered" evidence="2">
    <location>
        <begin position="111"/>
        <end position="153"/>
    </location>
</feature>
<accession>A0A5A7PWM3</accession>
<comment type="caution">
    <text evidence="4">The sequence shown here is derived from an EMBL/GenBank/DDBJ whole genome shotgun (WGS) entry which is preliminary data.</text>
</comment>
<reference evidence="5" key="1">
    <citation type="journal article" date="2019" name="Curr. Biol.">
        <title>Genome Sequence of Striga asiatica Provides Insight into the Evolution of Plant Parasitism.</title>
        <authorList>
            <person name="Yoshida S."/>
            <person name="Kim S."/>
            <person name="Wafula E.K."/>
            <person name="Tanskanen J."/>
            <person name="Kim Y.M."/>
            <person name="Honaas L."/>
            <person name="Yang Z."/>
            <person name="Spallek T."/>
            <person name="Conn C.E."/>
            <person name="Ichihashi Y."/>
            <person name="Cheong K."/>
            <person name="Cui S."/>
            <person name="Der J.P."/>
            <person name="Gundlach H."/>
            <person name="Jiao Y."/>
            <person name="Hori C."/>
            <person name="Ishida J.K."/>
            <person name="Kasahara H."/>
            <person name="Kiba T."/>
            <person name="Kim M.S."/>
            <person name="Koo N."/>
            <person name="Laohavisit A."/>
            <person name="Lee Y.H."/>
            <person name="Lumba S."/>
            <person name="McCourt P."/>
            <person name="Mortimer J.C."/>
            <person name="Mutuku J.M."/>
            <person name="Nomura T."/>
            <person name="Sasaki-Sekimoto Y."/>
            <person name="Seto Y."/>
            <person name="Wang Y."/>
            <person name="Wakatake T."/>
            <person name="Sakakibara H."/>
            <person name="Demura T."/>
            <person name="Yamaguchi S."/>
            <person name="Yoneyama K."/>
            <person name="Manabe R.I."/>
            <person name="Nelson D.C."/>
            <person name="Schulman A.H."/>
            <person name="Timko M.P."/>
            <person name="dePamphilis C.W."/>
            <person name="Choi D."/>
            <person name="Shirasu K."/>
        </authorList>
    </citation>
    <scope>NUCLEOTIDE SEQUENCE [LARGE SCALE GENOMIC DNA]</scope>
    <source>
        <strain evidence="5">cv. UVA1</strain>
    </source>
</reference>
<organism evidence="4 5">
    <name type="scientific">Striga asiatica</name>
    <name type="common">Asiatic witchweed</name>
    <name type="synonym">Buchnera asiatica</name>
    <dbReference type="NCBI Taxonomy" id="4170"/>
    <lineage>
        <taxon>Eukaryota</taxon>
        <taxon>Viridiplantae</taxon>
        <taxon>Streptophyta</taxon>
        <taxon>Embryophyta</taxon>
        <taxon>Tracheophyta</taxon>
        <taxon>Spermatophyta</taxon>
        <taxon>Magnoliopsida</taxon>
        <taxon>eudicotyledons</taxon>
        <taxon>Gunneridae</taxon>
        <taxon>Pentapetalae</taxon>
        <taxon>asterids</taxon>
        <taxon>lamiids</taxon>
        <taxon>Lamiales</taxon>
        <taxon>Orobanchaceae</taxon>
        <taxon>Buchnereae</taxon>
        <taxon>Striga</taxon>
    </lineage>
</organism>
<feature type="domain" description="CCHC-type" evidence="3">
    <location>
        <begin position="69"/>
        <end position="84"/>
    </location>
</feature>